<comment type="caution">
    <text evidence="1">The sequence shown here is derived from an EMBL/GenBank/DDBJ whole genome shotgun (WGS) entry which is preliminary data.</text>
</comment>
<keyword evidence="2" id="KW-1185">Reference proteome</keyword>
<evidence type="ECO:0000313" key="2">
    <source>
        <dbReference type="Proteomes" id="UP001212997"/>
    </source>
</evidence>
<evidence type="ECO:0000313" key="1">
    <source>
        <dbReference type="EMBL" id="KAJ3490580.1"/>
    </source>
</evidence>
<dbReference type="EMBL" id="JANAWD010000026">
    <property type="protein sequence ID" value="KAJ3490580.1"/>
    <property type="molecule type" value="Genomic_DNA"/>
</dbReference>
<organism evidence="1 2">
    <name type="scientific">Meripilus lineatus</name>
    <dbReference type="NCBI Taxonomy" id="2056292"/>
    <lineage>
        <taxon>Eukaryota</taxon>
        <taxon>Fungi</taxon>
        <taxon>Dikarya</taxon>
        <taxon>Basidiomycota</taxon>
        <taxon>Agaricomycotina</taxon>
        <taxon>Agaricomycetes</taxon>
        <taxon>Polyporales</taxon>
        <taxon>Meripilaceae</taxon>
        <taxon>Meripilus</taxon>
    </lineage>
</organism>
<reference evidence="1" key="1">
    <citation type="submission" date="2022-07" db="EMBL/GenBank/DDBJ databases">
        <title>Genome Sequence of Physisporinus lineatus.</title>
        <authorList>
            <person name="Buettner E."/>
        </authorList>
    </citation>
    <scope>NUCLEOTIDE SEQUENCE</scope>
    <source>
        <strain evidence="1">VT162</strain>
    </source>
</reference>
<proteinExistence type="predicted"/>
<name>A0AAD5VC94_9APHY</name>
<gene>
    <name evidence="1" type="ORF">NLI96_g1351</name>
</gene>
<accession>A0AAD5VC94</accession>
<sequence length="159" mass="17913">MLYVSSHLGMDEVYLYSESRKRYSETLDVRESCLPCRVSQIALDEDKEGAISNAERVHPFKVYGTSSETLRVFIMNGMPGLFSTIFADYERALHPIWLELCERADTFLYEKVVAEPLPLIEVAGAGEVQIAPHLNLSWTCARLSCLCYELARTVPPSSS</sequence>
<dbReference type="Proteomes" id="UP001212997">
    <property type="component" value="Unassembled WGS sequence"/>
</dbReference>
<dbReference type="AlphaFoldDB" id="A0AAD5VC94"/>
<protein>
    <submittedName>
        <fullName evidence="1">Uncharacterized protein</fullName>
    </submittedName>
</protein>